<dbReference type="InterPro" id="IPR023811">
    <property type="entry name" value="CHP04076"/>
</dbReference>
<evidence type="ECO:0000313" key="3">
    <source>
        <dbReference type="Proteomes" id="UP000298390"/>
    </source>
</evidence>
<sequence length="211" mass="22515">MSQPRAKVESLDGSPNLGAPDVDHSFQLYDLRVEVICPPGKRILCGAKAGDYFTLEGEMLKLPPGQGISIYSLGALLPLLAAKQRVTSPYDWMTTDSDIACPDPNCPSITRITRTGLRTFMRGDTTVVPLPPASTPSQGEPSRIQPAPDKAAMAVESSTPSSVPASPLFTDGVAEEDSTADVATAVVEEQHDLGEAHRGRGFGYYLRADWG</sequence>
<dbReference type="Proteomes" id="UP000298390">
    <property type="component" value="Unassembled WGS sequence"/>
</dbReference>
<dbReference type="AlphaFoldDB" id="A0A4Y9YFE7"/>
<name>A0A4Y9YFE7_9APHY</name>
<gene>
    <name evidence="2" type="ORF">EVJ58_g4605</name>
</gene>
<evidence type="ECO:0000256" key="1">
    <source>
        <dbReference type="SAM" id="MobiDB-lite"/>
    </source>
</evidence>
<organism evidence="2 3">
    <name type="scientific">Rhodofomes roseus</name>
    <dbReference type="NCBI Taxonomy" id="34475"/>
    <lineage>
        <taxon>Eukaryota</taxon>
        <taxon>Fungi</taxon>
        <taxon>Dikarya</taxon>
        <taxon>Basidiomycota</taxon>
        <taxon>Agaricomycotina</taxon>
        <taxon>Agaricomycetes</taxon>
        <taxon>Polyporales</taxon>
        <taxon>Rhodofomes</taxon>
    </lineage>
</organism>
<protein>
    <recommendedName>
        <fullName evidence="4">TIGR04076 family protein</fullName>
    </recommendedName>
</protein>
<evidence type="ECO:0000313" key="2">
    <source>
        <dbReference type="EMBL" id="TFY61286.1"/>
    </source>
</evidence>
<comment type="caution">
    <text evidence="2">The sequence shown here is derived from an EMBL/GenBank/DDBJ whole genome shotgun (WGS) entry which is preliminary data.</text>
</comment>
<dbReference type="NCBIfam" id="TIGR04076">
    <property type="entry name" value="TIGR04076 family protein"/>
    <property type="match status" value="1"/>
</dbReference>
<proteinExistence type="predicted"/>
<evidence type="ECO:0008006" key="4">
    <source>
        <dbReference type="Google" id="ProtNLM"/>
    </source>
</evidence>
<feature type="region of interest" description="Disordered" evidence="1">
    <location>
        <begin position="127"/>
        <end position="166"/>
    </location>
</feature>
<accession>A0A4Y9YFE7</accession>
<dbReference type="EMBL" id="SEKV01000214">
    <property type="protein sequence ID" value="TFY61286.1"/>
    <property type="molecule type" value="Genomic_DNA"/>
</dbReference>
<reference evidence="2 3" key="1">
    <citation type="submission" date="2019-01" db="EMBL/GenBank/DDBJ databases">
        <title>Genome sequencing of the rare red list fungi Fomitopsis rosea.</title>
        <authorList>
            <person name="Buettner E."/>
            <person name="Kellner H."/>
        </authorList>
    </citation>
    <scope>NUCLEOTIDE SEQUENCE [LARGE SCALE GENOMIC DNA]</scope>
    <source>
        <strain evidence="2 3">DSM 105464</strain>
    </source>
</reference>